<dbReference type="PIRSF" id="PIRSF001439">
    <property type="entry name" value="CryM"/>
    <property type="match status" value="1"/>
</dbReference>
<comment type="caution">
    <text evidence="1">The sequence shown here is derived from an EMBL/GenBank/DDBJ whole genome shotgun (WGS) entry which is preliminary data.</text>
</comment>
<organism evidence="1">
    <name type="scientific">marine sediment metagenome</name>
    <dbReference type="NCBI Taxonomy" id="412755"/>
    <lineage>
        <taxon>unclassified sequences</taxon>
        <taxon>metagenomes</taxon>
        <taxon>ecological metagenomes</taxon>
    </lineage>
</organism>
<dbReference type="SUPFAM" id="SSF51735">
    <property type="entry name" value="NAD(P)-binding Rossmann-fold domains"/>
    <property type="match status" value="1"/>
</dbReference>
<dbReference type="Gene3D" id="3.40.50.720">
    <property type="entry name" value="NAD(P)-binding Rossmann-like Domain"/>
    <property type="match status" value="1"/>
</dbReference>
<dbReference type="PANTHER" id="PTHR13812:SF19">
    <property type="entry name" value="KETIMINE REDUCTASE MU-CRYSTALLIN"/>
    <property type="match status" value="1"/>
</dbReference>
<dbReference type="AlphaFoldDB" id="A0A0F9KCL4"/>
<gene>
    <name evidence="1" type="ORF">LCGC14_1345020</name>
</gene>
<feature type="non-terminal residue" evidence="1">
    <location>
        <position position="270"/>
    </location>
</feature>
<evidence type="ECO:0008006" key="2">
    <source>
        <dbReference type="Google" id="ProtNLM"/>
    </source>
</evidence>
<dbReference type="Gene3D" id="3.30.1780.10">
    <property type="entry name" value="ornithine cyclodeaminase, domain 1"/>
    <property type="match status" value="1"/>
</dbReference>
<protein>
    <recommendedName>
        <fullName evidence="2">Ornithine cyclodeaminase</fullName>
    </recommendedName>
</protein>
<reference evidence="1" key="1">
    <citation type="journal article" date="2015" name="Nature">
        <title>Complex archaea that bridge the gap between prokaryotes and eukaryotes.</title>
        <authorList>
            <person name="Spang A."/>
            <person name="Saw J.H."/>
            <person name="Jorgensen S.L."/>
            <person name="Zaremba-Niedzwiedzka K."/>
            <person name="Martijn J."/>
            <person name="Lind A.E."/>
            <person name="van Eijk R."/>
            <person name="Schleper C."/>
            <person name="Guy L."/>
            <person name="Ettema T.J."/>
        </authorList>
    </citation>
    <scope>NUCLEOTIDE SEQUENCE</scope>
</reference>
<dbReference type="EMBL" id="LAZR01008266">
    <property type="protein sequence ID" value="KKM79924.1"/>
    <property type="molecule type" value="Genomic_DNA"/>
</dbReference>
<accession>A0A0F9KCL4</accession>
<dbReference type="GO" id="GO:0005737">
    <property type="term" value="C:cytoplasm"/>
    <property type="evidence" value="ECO:0007669"/>
    <property type="project" value="TreeGrafter"/>
</dbReference>
<dbReference type="PANTHER" id="PTHR13812">
    <property type="entry name" value="KETIMINE REDUCTASE MU-CRYSTALLIN"/>
    <property type="match status" value="1"/>
</dbReference>
<dbReference type="InterPro" id="IPR036291">
    <property type="entry name" value="NAD(P)-bd_dom_sf"/>
</dbReference>
<dbReference type="InterPro" id="IPR003462">
    <property type="entry name" value="ODC_Mu_crystall"/>
</dbReference>
<dbReference type="InterPro" id="IPR023401">
    <property type="entry name" value="ODC_N"/>
</dbReference>
<sequence length="270" mass="29461">MVLLLSQEDIKSLISMQDAIFCVEKAYKSLSTGEGYNPQRISIEKDATGQTLIMPGIIEGSIQSIATKIVSVYRNNPEKFNIPAVLAKIILQDIETGEVISIMDGTYLTTLRTGAATGVSVKYLARKNSEFLSIFGAGAQSQAQVEGVYWALNQNLKRCMVYDPNQTSMGYFKKSIEHRFGIEVKISNNPQKLIDDADIIVCATSSKDPLFLGESIKLGTHISSIGSHLPTHRELDETLMNLANVIAAGSKDACLNEAGDFIIPIKQGKL</sequence>
<proteinExistence type="predicted"/>
<name>A0A0F9KCL4_9ZZZZ</name>
<dbReference type="Pfam" id="PF02423">
    <property type="entry name" value="OCD_Mu_crystall"/>
    <property type="match status" value="1"/>
</dbReference>
<evidence type="ECO:0000313" key="1">
    <source>
        <dbReference type="EMBL" id="KKM79924.1"/>
    </source>
</evidence>